<keyword evidence="1" id="KW-0472">Membrane</keyword>
<dbReference type="PANTHER" id="PTHR34223">
    <property type="entry name" value="OS11G0201299 PROTEIN"/>
    <property type="match status" value="1"/>
</dbReference>
<proteinExistence type="predicted"/>
<gene>
    <name evidence="2" type="ORF">COLO4_32850</name>
</gene>
<dbReference type="AlphaFoldDB" id="A0A1R3GXQ3"/>
<feature type="transmembrane region" description="Helical" evidence="1">
    <location>
        <begin position="59"/>
        <end position="77"/>
    </location>
</feature>
<evidence type="ECO:0000256" key="1">
    <source>
        <dbReference type="SAM" id="Phobius"/>
    </source>
</evidence>
<keyword evidence="3" id="KW-1185">Reference proteome</keyword>
<evidence type="ECO:0000313" key="2">
    <source>
        <dbReference type="EMBL" id="OMO62872.1"/>
    </source>
</evidence>
<keyword evidence="1" id="KW-0812">Transmembrane</keyword>
<dbReference type="Proteomes" id="UP000187203">
    <property type="component" value="Unassembled WGS sequence"/>
</dbReference>
<dbReference type="EMBL" id="AWUE01021261">
    <property type="protein sequence ID" value="OMO62872.1"/>
    <property type="molecule type" value="Genomic_DNA"/>
</dbReference>
<organism evidence="2 3">
    <name type="scientific">Corchorus olitorius</name>
    <dbReference type="NCBI Taxonomy" id="93759"/>
    <lineage>
        <taxon>Eukaryota</taxon>
        <taxon>Viridiplantae</taxon>
        <taxon>Streptophyta</taxon>
        <taxon>Embryophyta</taxon>
        <taxon>Tracheophyta</taxon>
        <taxon>Spermatophyta</taxon>
        <taxon>Magnoliopsida</taxon>
        <taxon>eudicotyledons</taxon>
        <taxon>Gunneridae</taxon>
        <taxon>Pentapetalae</taxon>
        <taxon>rosids</taxon>
        <taxon>malvids</taxon>
        <taxon>Malvales</taxon>
        <taxon>Malvaceae</taxon>
        <taxon>Grewioideae</taxon>
        <taxon>Apeibeae</taxon>
        <taxon>Corchorus</taxon>
    </lineage>
</organism>
<dbReference type="OrthoDB" id="1002541at2759"/>
<sequence length="253" mass="29686">MSVLSKRWVSLWKSLPFLHFSFDTLRDLLDIKEEEDEALWTFGSFIVHVISQRYPTANLVRSVTLLLIFFLFIGNSIHFSKKYLPFPALKSLDLTGIHALNLKKLVISELEERQLFLHRCKLEIHAPKLTTFEYFGQFRIVCSTERLTSLDDVCFDIVSNYFCHEINKEEFPYVMNTLKELDHVKSLTLSIQIIEVLSEFPELLDDYQLSFANLKHLKLNVPGYSLHNKELFQIDEHVLKYFLNSSTVFEICP</sequence>
<comment type="caution">
    <text evidence="2">The sequence shown here is derived from an EMBL/GenBank/DDBJ whole genome shotgun (WGS) entry which is preliminary data.</text>
</comment>
<dbReference type="PANTHER" id="PTHR34223:SF51">
    <property type="entry name" value="OS06G0556300 PROTEIN"/>
    <property type="match status" value="1"/>
</dbReference>
<evidence type="ECO:0000313" key="3">
    <source>
        <dbReference type="Proteomes" id="UP000187203"/>
    </source>
</evidence>
<accession>A0A1R3GXQ3</accession>
<reference evidence="3" key="1">
    <citation type="submission" date="2013-09" db="EMBL/GenBank/DDBJ databases">
        <title>Corchorus olitorius genome sequencing.</title>
        <authorList>
            <person name="Alam M."/>
            <person name="Haque M.S."/>
            <person name="Islam M.S."/>
            <person name="Emdad E.M."/>
            <person name="Islam M.M."/>
            <person name="Ahmed B."/>
            <person name="Halim A."/>
            <person name="Hossen Q.M.M."/>
            <person name="Hossain M.Z."/>
            <person name="Ahmed R."/>
            <person name="Khan M.M."/>
            <person name="Islam R."/>
            <person name="Rashid M.M."/>
            <person name="Khan S.A."/>
            <person name="Rahman M.S."/>
            <person name="Alam M."/>
            <person name="Yahiya A.S."/>
            <person name="Khan M.S."/>
            <person name="Azam M.S."/>
            <person name="Haque T."/>
            <person name="Lashkar M.Z.H."/>
            <person name="Akhand A.I."/>
            <person name="Morshed G."/>
            <person name="Roy S."/>
            <person name="Uddin K.S."/>
            <person name="Rabeya T."/>
            <person name="Hossain A.S."/>
            <person name="Chowdhury A."/>
            <person name="Snigdha A.R."/>
            <person name="Mortoza M.S."/>
            <person name="Matin S.A."/>
            <person name="Hoque S.M.E."/>
            <person name="Islam M.K."/>
            <person name="Roy D.K."/>
            <person name="Haider R."/>
            <person name="Moosa M.M."/>
            <person name="Elias S.M."/>
            <person name="Hasan A.M."/>
            <person name="Jahan S."/>
            <person name="Shafiuddin M."/>
            <person name="Mahmood N."/>
            <person name="Shommy N.S."/>
        </authorList>
    </citation>
    <scope>NUCLEOTIDE SEQUENCE [LARGE SCALE GENOMIC DNA]</scope>
    <source>
        <strain evidence="3">cv. O-4</strain>
    </source>
</reference>
<name>A0A1R3GXQ3_9ROSI</name>
<dbReference type="InterPro" id="IPR053197">
    <property type="entry name" value="F-box_SCFL_complex_component"/>
</dbReference>
<keyword evidence="1" id="KW-1133">Transmembrane helix</keyword>
<protein>
    <submittedName>
        <fullName evidence="2">Uncharacterized protein</fullName>
    </submittedName>
</protein>